<dbReference type="WBParaSite" id="PSAMB.scaffold41size102001.g1073.t1">
    <property type="protein sequence ID" value="PSAMB.scaffold41size102001.g1073.t1"/>
    <property type="gene ID" value="PSAMB.scaffold41size102001.g1073"/>
</dbReference>
<protein>
    <submittedName>
        <fullName evidence="5">F-box domain-containing protein</fullName>
    </submittedName>
</protein>
<reference evidence="5" key="1">
    <citation type="submission" date="2022-11" db="UniProtKB">
        <authorList>
            <consortium name="WormBaseParasite"/>
        </authorList>
    </citation>
    <scope>IDENTIFICATION</scope>
</reference>
<accession>A0A914WGW1</accession>
<feature type="domain" description="F-box" evidence="3">
    <location>
        <begin position="8"/>
        <end position="54"/>
    </location>
</feature>
<feature type="region of interest" description="Disordered" evidence="2">
    <location>
        <begin position="413"/>
        <end position="432"/>
    </location>
</feature>
<keyword evidence="1" id="KW-0853">WD repeat</keyword>
<dbReference type="InterPro" id="IPR001810">
    <property type="entry name" value="F-box_dom"/>
</dbReference>
<dbReference type="GO" id="GO:0080008">
    <property type="term" value="C:Cul4-RING E3 ubiquitin ligase complex"/>
    <property type="evidence" value="ECO:0007669"/>
    <property type="project" value="InterPro"/>
</dbReference>
<dbReference type="SUPFAM" id="SSF50978">
    <property type="entry name" value="WD40 repeat-like"/>
    <property type="match status" value="1"/>
</dbReference>
<dbReference type="SUPFAM" id="SSF81383">
    <property type="entry name" value="F-box domain"/>
    <property type="match status" value="1"/>
</dbReference>
<dbReference type="InterPro" id="IPR001680">
    <property type="entry name" value="WD40_rpt"/>
</dbReference>
<dbReference type="PROSITE" id="PS50294">
    <property type="entry name" value="WD_REPEATS_REGION"/>
    <property type="match status" value="2"/>
</dbReference>
<feature type="repeat" description="WD" evidence="1">
    <location>
        <begin position="558"/>
        <end position="590"/>
    </location>
</feature>
<dbReference type="InterPro" id="IPR042508">
    <property type="entry name" value="FBXW5"/>
</dbReference>
<sequence length="604" mass="68405">MGNGRSDGLGLDSCPDEVLIKILRFLSAKELVTVSNVNSQCFRVAYDELLWRSRFISDFELTPSTTLKVNNSWSEEYKMLSYEVPKKLVQAIEAHVDEVLHVAFSPDGQLMSSCSKDCTVKVWWCDRHPVTLMHERDLSSSLNWRYTQYSQFNGDSSLLLLSGVHKPANNTSGEIAIYSIDREEETMHFRCRVMNRPYDVFGCWFDNMHILNGEHFTMGNTPVFGASASQLWLCKAAQDTHTERTAVLAPFFRFLNRNGANLRMIMVGDYVSDQVRGTFRLADMALAENKSLAQKTAELMEVDETDSTGASKSLIDRVVALSCVNCVLKHKLTREEYGAPIDECSCICHSTTSDRLLIFTTGSSTFTPHQIGFKLVTAAEVLKLLQAEVLPQHRRDAIRAELEKLRRQSKAAAARAYDSSSEEDSSEEEEEVVSWETIVKMFDQPDHTIDMKGHIIGLAISPDHRQLYVNVRPWPDADADEKFPPLDPPPLIDKIELRVIDLQSMLITPQVYRGHKGFTPNEQCFFIFLDVGHHIVCSGSEDCKGYMWSRQYGCILDVFRHGSVVNSVAINPVDQGMVATASDDRTIKIWRSRKRINEMKIFEA</sequence>
<evidence type="ECO:0000313" key="5">
    <source>
        <dbReference type="WBParaSite" id="PSAMB.scaffold41size102001.g1073.t1"/>
    </source>
</evidence>
<dbReference type="InterPro" id="IPR015943">
    <property type="entry name" value="WD40/YVTN_repeat-like_dom_sf"/>
</dbReference>
<dbReference type="Pfam" id="PF12937">
    <property type="entry name" value="F-box-like"/>
    <property type="match status" value="1"/>
</dbReference>
<dbReference type="PANTHER" id="PTHR20995">
    <property type="entry name" value="F-BOX/WD REPEAT-CONTAINING PROTEIN 5"/>
    <property type="match status" value="1"/>
</dbReference>
<dbReference type="SMART" id="SM00320">
    <property type="entry name" value="WD40"/>
    <property type="match status" value="3"/>
</dbReference>
<evidence type="ECO:0000313" key="4">
    <source>
        <dbReference type="Proteomes" id="UP000887566"/>
    </source>
</evidence>
<organism evidence="4 5">
    <name type="scientific">Plectus sambesii</name>
    <dbReference type="NCBI Taxonomy" id="2011161"/>
    <lineage>
        <taxon>Eukaryota</taxon>
        <taxon>Metazoa</taxon>
        <taxon>Ecdysozoa</taxon>
        <taxon>Nematoda</taxon>
        <taxon>Chromadorea</taxon>
        <taxon>Plectida</taxon>
        <taxon>Plectina</taxon>
        <taxon>Plectoidea</taxon>
        <taxon>Plectidae</taxon>
        <taxon>Plectus</taxon>
    </lineage>
</organism>
<feature type="compositionally biased region" description="Acidic residues" evidence="2">
    <location>
        <begin position="420"/>
        <end position="432"/>
    </location>
</feature>
<dbReference type="Pfam" id="PF00400">
    <property type="entry name" value="WD40"/>
    <property type="match status" value="2"/>
</dbReference>
<dbReference type="GO" id="GO:0019005">
    <property type="term" value="C:SCF ubiquitin ligase complex"/>
    <property type="evidence" value="ECO:0007669"/>
    <property type="project" value="InterPro"/>
</dbReference>
<evidence type="ECO:0000256" key="1">
    <source>
        <dbReference type="PROSITE-ProRule" id="PRU00221"/>
    </source>
</evidence>
<dbReference type="AlphaFoldDB" id="A0A914WGW1"/>
<dbReference type="GO" id="GO:0016567">
    <property type="term" value="P:protein ubiquitination"/>
    <property type="evidence" value="ECO:0007669"/>
    <property type="project" value="InterPro"/>
</dbReference>
<proteinExistence type="predicted"/>
<dbReference type="Proteomes" id="UP000887566">
    <property type="component" value="Unplaced"/>
</dbReference>
<evidence type="ECO:0000259" key="3">
    <source>
        <dbReference type="PROSITE" id="PS50181"/>
    </source>
</evidence>
<dbReference type="PANTHER" id="PTHR20995:SF17">
    <property type="entry name" value="F-BOX_WD REPEAT-CONTAINING PROTEIN 5"/>
    <property type="match status" value="1"/>
</dbReference>
<dbReference type="InterPro" id="IPR036322">
    <property type="entry name" value="WD40_repeat_dom_sf"/>
</dbReference>
<dbReference type="InterPro" id="IPR036047">
    <property type="entry name" value="F-box-like_dom_sf"/>
</dbReference>
<feature type="repeat" description="WD" evidence="1">
    <location>
        <begin position="92"/>
        <end position="123"/>
    </location>
</feature>
<dbReference type="PROSITE" id="PS50082">
    <property type="entry name" value="WD_REPEATS_2"/>
    <property type="match status" value="2"/>
</dbReference>
<dbReference type="Gene3D" id="2.130.10.10">
    <property type="entry name" value="YVTN repeat-like/Quinoprotein amine dehydrogenase"/>
    <property type="match status" value="2"/>
</dbReference>
<dbReference type="Gene3D" id="1.20.1280.50">
    <property type="match status" value="1"/>
</dbReference>
<name>A0A914WGW1_9BILA</name>
<keyword evidence="4" id="KW-1185">Reference proteome</keyword>
<evidence type="ECO:0000256" key="2">
    <source>
        <dbReference type="SAM" id="MobiDB-lite"/>
    </source>
</evidence>
<dbReference type="PROSITE" id="PS50181">
    <property type="entry name" value="FBOX"/>
    <property type="match status" value="1"/>
</dbReference>